<reference evidence="2" key="2">
    <citation type="journal article" date="2018" name="Mol. Plant Microbe Interact.">
        <title>Genome sequence resources for the wheat stripe rust pathogen (Puccinia striiformis f. sp. tritici) and the barley stripe rust pathogen (Puccinia striiformis f. sp. hordei).</title>
        <authorList>
            <person name="Xia C."/>
            <person name="Wang M."/>
            <person name="Yin C."/>
            <person name="Cornejo O.E."/>
            <person name="Hulbert S.H."/>
            <person name="Chen X."/>
        </authorList>
    </citation>
    <scope>NUCLEOTIDE SEQUENCE [LARGE SCALE GENOMIC DNA]</scope>
    <source>
        <strain evidence="2">93-210</strain>
    </source>
</reference>
<accession>A0ACC0DXA4</accession>
<dbReference type="Proteomes" id="UP001060170">
    <property type="component" value="Chromosome 13"/>
</dbReference>
<name>A0ACC0DXA4_9BASI</name>
<organism evidence="1 2">
    <name type="scientific">Puccinia striiformis f. sp. tritici</name>
    <dbReference type="NCBI Taxonomy" id="168172"/>
    <lineage>
        <taxon>Eukaryota</taxon>
        <taxon>Fungi</taxon>
        <taxon>Dikarya</taxon>
        <taxon>Basidiomycota</taxon>
        <taxon>Pucciniomycotina</taxon>
        <taxon>Pucciniomycetes</taxon>
        <taxon>Pucciniales</taxon>
        <taxon>Pucciniaceae</taxon>
        <taxon>Puccinia</taxon>
    </lineage>
</organism>
<gene>
    <name evidence="1" type="ORF">MJO28_012991</name>
</gene>
<feature type="non-terminal residue" evidence="1">
    <location>
        <position position="1"/>
    </location>
</feature>
<comment type="caution">
    <text evidence="1">The sequence shown here is derived from an EMBL/GenBank/DDBJ whole genome shotgun (WGS) entry which is preliminary data.</text>
</comment>
<evidence type="ECO:0000313" key="2">
    <source>
        <dbReference type="Proteomes" id="UP001060170"/>
    </source>
</evidence>
<dbReference type="EMBL" id="CM045877">
    <property type="protein sequence ID" value="KAI7940706.1"/>
    <property type="molecule type" value="Genomic_DNA"/>
</dbReference>
<keyword evidence="2" id="KW-1185">Reference proteome</keyword>
<reference evidence="2" key="1">
    <citation type="journal article" date="2018" name="BMC Genomics">
        <title>Genomic insights into host adaptation between the wheat stripe rust pathogen (Puccinia striiformis f. sp. tritici) and the barley stripe rust pathogen (Puccinia striiformis f. sp. hordei).</title>
        <authorList>
            <person name="Xia C."/>
            <person name="Wang M."/>
            <person name="Yin C."/>
            <person name="Cornejo O.E."/>
            <person name="Hulbert S.H."/>
            <person name="Chen X."/>
        </authorList>
    </citation>
    <scope>NUCLEOTIDE SEQUENCE [LARGE SCALE GENOMIC DNA]</scope>
    <source>
        <strain evidence="2">93-210</strain>
    </source>
</reference>
<sequence>RALGYNEETAKPRSPHEYPKVGGQHISGDLMDQPPQVLVELGGEYEIFQCSEVQLDKHDGIRRGFFVGVRTLPLFIREDFLRNDGCWLVGQVNSLWEVVGSRRASCYMELTGFDFTGADGHYEMCGLKRTVYTAVVNAK</sequence>
<proteinExistence type="predicted"/>
<feature type="non-terminal residue" evidence="1">
    <location>
        <position position="139"/>
    </location>
</feature>
<protein>
    <submittedName>
        <fullName evidence="1">Uncharacterized protein</fullName>
    </submittedName>
</protein>
<evidence type="ECO:0000313" key="1">
    <source>
        <dbReference type="EMBL" id="KAI7940706.1"/>
    </source>
</evidence>
<reference evidence="1 2" key="3">
    <citation type="journal article" date="2022" name="Microbiol. Spectr.">
        <title>Folding features and dynamics of 3D genome architecture in plant fungal pathogens.</title>
        <authorList>
            <person name="Xia C."/>
        </authorList>
    </citation>
    <scope>NUCLEOTIDE SEQUENCE [LARGE SCALE GENOMIC DNA]</scope>
    <source>
        <strain evidence="1 2">93-210</strain>
    </source>
</reference>